<evidence type="ECO:0000313" key="2">
    <source>
        <dbReference type="EMBL" id="KAF6461342.1"/>
    </source>
</evidence>
<keyword evidence="3" id="KW-1185">Reference proteome</keyword>
<gene>
    <name evidence="2" type="ORF">HJG59_000453</name>
</gene>
<keyword evidence="2" id="KW-0675">Receptor</keyword>
<dbReference type="Proteomes" id="UP000550707">
    <property type="component" value="Unassembled WGS sequence"/>
</dbReference>
<dbReference type="AlphaFoldDB" id="A0A7J8GP63"/>
<organism evidence="2 3">
    <name type="scientific">Molossus molossus</name>
    <name type="common">Pallas' mastiff bat</name>
    <name type="synonym">Vespertilio molossus</name>
    <dbReference type="NCBI Taxonomy" id="27622"/>
    <lineage>
        <taxon>Eukaryota</taxon>
        <taxon>Metazoa</taxon>
        <taxon>Chordata</taxon>
        <taxon>Craniata</taxon>
        <taxon>Vertebrata</taxon>
        <taxon>Euteleostomi</taxon>
        <taxon>Mammalia</taxon>
        <taxon>Eutheria</taxon>
        <taxon>Laurasiatheria</taxon>
        <taxon>Chiroptera</taxon>
        <taxon>Yangochiroptera</taxon>
        <taxon>Molossidae</taxon>
        <taxon>Molossus</taxon>
    </lineage>
</organism>
<evidence type="ECO:0000313" key="3">
    <source>
        <dbReference type="Proteomes" id="UP000550707"/>
    </source>
</evidence>
<accession>A0A7J8GP63</accession>
<name>A0A7J8GP63_MOLMO</name>
<protein>
    <submittedName>
        <fullName evidence="2">Advanced glycosylation end-product specific receptor</fullName>
    </submittedName>
</protein>
<sequence length="86" mass="9252">MVNKKGVEGPRKPRGGGRACRAESVGGARGSPERCRRALRGPQPPRSLSSLLFSPHSFGPRPVLLCITSTYSAKLSSTTKTSHKYE</sequence>
<feature type="region of interest" description="Disordered" evidence="1">
    <location>
        <begin position="1"/>
        <end position="54"/>
    </location>
</feature>
<evidence type="ECO:0000256" key="1">
    <source>
        <dbReference type="SAM" id="MobiDB-lite"/>
    </source>
</evidence>
<comment type="caution">
    <text evidence="2">The sequence shown here is derived from an EMBL/GenBank/DDBJ whole genome shotgun (WGS) entry which is preliminary data.</text>
</comment>
<reference evidence="2 3" key="1">
    <citation type="journal article" date="2020" name="Nature">
        <title>Six reference-quality genomes reveal evolution of bat adaptations.</title>
        <authorList>
            <person name="Jebb D."/>
            <person name="Huang Z."/>
            <person name="Pippel M."/>
            <person name="Hughes G.M."/>
            <person name="Lavrichenko K."/>
            <person name="Devanna P."/>
            <person name="Winkler S."/>
            <person name="Jermiin L.S."/>
            <person name="Skirmuntt E.C."/>
            <person name="Katzourakis A."/>
            <person name="Burkitt-Gray L."/>
            <person name="Ray D.A."/>
            <person name="Sullivan K.A.M."/>
            <person name="Roscito J.G."/>
            <person name="Kirilenko B.M."/>
            <person name="Davalos L.M."/>
            <person name="Corthals A.P."/>
            <person name="Power M.L."/>
            <person name="Jones G."/>
            <person name="Ransome R.D."/>
            <person name="Dechmann D.K.N."/>
            <person name="Locatelli A.G."/>
            <person name="Puechmaille S.J."/>
            <person name="Fedrigo O."/>
            <person name="Jarvis E.D."/>
            <person name="Hiller M."/>
            <person name="Vernes S.C."/>
            <person name="Myers E.W."/>
            <person name="Teeling E.C."/>
        </authorList>
    </citation>
    <scope>NUCLEOTIDE SEQUENCE [LARGE SCALE GENOMIC DNA]</scope>
    <source>
        <strain evidence="2">MMolMol1</strain>
        <tissue evidence="2">Muscle</tissue>
    </source>
</reference>
<feature type="compositionally biased region" description="Basic and acidic residues" evidence="1">
    <location>
        <begin position="1"/>
        <end position="11"/>
    </location>
</feature>
<dbReference type="EMBL" id="JACASF010000008">
    <property type="protein sequence ID" value="KAF6461342.1"/>
    <property type="molecule type" value="Genomic_DNA"/>
</dbReference>
<proteinExistence type="predicted"/>